<reference evidence="8 10" key="2">
    <citation type="submission" date="2016-10" db="EMBL/GenBank/DDBJ databases">
        <authorList>
            <person name="Varghese N."/>
            <person name="Submissions S."/>
        </authorList>
    </citation>
    <scope>NUCLEOTIDE SEQUENCE [LARGE SCALE GENOMIC DNA]</scope>
    <source>
        <strain evidence="8 10">BS3652</strain>
    </source>
</reference>
<evidence type="ECO:0000256" key="2">
    <source>
        <dbReference type="ARBA" id="ARBA00007447"/>
    </source>
</evidence>
<comment type="similarity">
    <text evidence="2">Belongs to the peptidase A1 family.</text>
</comment>
<evidence type="ECO:0000313" key="10">
    <source>
        <dbReference type="Proteomes" id="UP000183155"/>
    </source>
</evidence>
<dbReference type="CDD" id="cd05471">
    <property type="entry name" value="pepsin_like"/>
    <property type="match status" value="1"/>
</dbReference>
<dbReference type="PANTHER" id="PTHR47966">
    <property type="entry name" value="BETA-SITE APP-CLEAVING ENZYME, ISOFORM A-RELATED"/>
    <property type="match status" value="1"/>
</dbReference>
<dbReference type="AlphaFoldDB" id="A0A0J6GQ50"/>
<sequence length="636" mass="68765">MSTHSLADGLVFPMHRGPFQNNGASPWYATVTVGTPPQPLKLAIDTGTHITWVSSTLCPPDQCQHFAGNRFDYLASRTFAFRDSTQHPFSFGPWGTMQVEYGADVVTMPNGAALEMELFLAAHYAGKQFRQLDWDGGIGLPSSAPDLESHPSLLFQALLENGQINPDQPYVSFDWDPLTRRGSCRMGAVEASKIQGPHVFLPWSPYLAQPGMEYIWSTELNSYSVNGETLATDISFALDSGSSRFKGDDRLMRQTLERITHGGDSQVVLGFADGEITLGPDQYNVLIEEGPEHGQTRPQFEPIGLPDLVLVGSLVMEHCYTVYEYRVVAGRSHGHSLEPVGIWLFNRPDGPRIISRSSSRRFTPGLPAKRPIPPDSAGSVAGTWKNDYGSMMTLSVSGNRVSGLYQSSTGATGTYEVSGFQLGTDPAHNLGRPVALAIGWQTIDKTPAVPSRNWSSGLCGQISVIGTEEVLTLSHLLVASSDFPGVFNQGNYIDKLVYRRSPPLPNATATVVVPRRSTTKNPLSGNWKAADGTRLKLTVDAAGPDLPGRVHGYLSSAQGQTEVCGFTDISASASDLTLQSVSINAVQASSVMSLCGALNLKDDVLNLLILTSAPTPPTQTYVQTQIAPIAFKRKPR</sequence>
<keyword evidence="3" id="KW-0964">Secreted</keyword>
<dbReference type="Proteomes" id="UP000183155">
    <property type="component" value="Unassembled WGS sequence"/>
</dbReference>
<comment type="subcellular location">
    <subcellularLocation>
        <location evidence="1">Secreted</location>
    </subcellularLocation>
</comment>
<dbReference type="PRINTS" id="PR00792">
    <property type="entry name" value="PEPSIN"/>
</dbReference>
<dbReference type="SUPFAM" id="SSF50876">
    <property type="entry name" value="Avidin/streptavidin"/>
    <property type="match status" value="1"/>
</dbReference>
<dbReference type="Pfam" id="PF01382">
    <property type="entry name" value="Avidin"/>
    <property type="match status" value="1"/>
</dbReference>
<dbReference type="Gene3D" id="2.40.70.10">
    <property type="entry name" value="Acid Proteases"/>
    <property type="match status" value="2"/>
</dbReference>
<dbReference type="GO" id="GO:0009374">
    <property type="term" value="F:biotin binding"/>
    <property type="evidence" value="ECO:0007669"/>
    <property type="project" value="InterPro"/>
</dbReference>
<dbReference type="Pfam" id="PF00026">
    <property type="entry name" value="Asp"/>
    <property type="match status" value="1"/>
</dbReference>
<dbReference type="InterPro" id="IPR033121">
    <property type="entry name" value="PEPTIDASE_A1"/>
</dbReference>
<protein>
    <submittedName>
        <fullName evidence="8">Avidin family protein</fullName>
    </submittedName>
    <submittedName>
        <fullName evidence="7">Peptidase A1 pepsin</fullName>
    </submittedName>
</protein>
<keyword evidence="4" id="KW-0732">Signal</keyword>
<dbReference type="RefSeq" id="WP_048382003.1">
    <property type="nucleotide sequence ID" value="NZ_FNRS01000001.1"/>
</dbReference>
<dbReference type="SUPFAM" id="SSF50630">
    <property type="entry name" value="Acid proteases"/>
    <property type="match status" value="1"/>
</dbReference>
<dbReference type="InterPro" id="IPR021109">
    <property type="entry name" value="Peptidase_aspartic_dom_sf"/>
</dbReference>
<dbReference type="Gene3D" id="2.40.128.30">
    <property type="entry name" value="Avidin-like"/>
    <property type="match status" value="1"/>
</dbReference>
<evidence type="ECO:0000313" key="7">
    <source>
        <dbReference type="EMBL" id="KMM84244.1"/>
    </source>
</evidence>
<comment type="caution">
    <text evidence="7">The sequence shown here is derived from an EMBL/GenBank/DDBJ whole genome shotgun (WGS) entry which is preliminary data.</text>
</comment>
<feature type="domain" description="Peptidase A1" evidence="6">
    <location>
        <begin position="27"/>
        <end position="336"/>
    </location>
</feature>
<evidence type="ECO:0000256" key="1">
    <source>
        <dbReference type="ARBA" id="ARBA00004613"/>
    </source>
</evidence>
<dbReference type="Proteomes" id="UP000036395">
    <property type="component" value="Unassembled WGS sequence"/>
</dbReference>
<dbReference type="PROSITE" id="PS51767">
    <property type="entry name" value="PEPTIDASE_A1"/>
    <property type="match status" value="1"/>
</dbReference>
<dbReference type="OrthoDB" id="5855722at2"/>
<evidence type="ECO:0000313" key="8">
    <source>
        <dbReference type="EMBL" id="SEC63028.1"/>
    </source>
</evidence>
<dbReference type="InterPro" id="IPR005468">
    <property type="entry name" value="Avidin/str"/>
</dbReference>
<evidence type="ECO:0000256" key="5">
    <source>
        <dbReference type="SAM" id="MobiDB-lite"/>
    </source>
</evidence>
<proteinExistence type="inferred from homology"/>
<dbReference type="InterPro" id="IPR036896">
    <property type="entry name" value="Avidin-like_sf"/>
</dbReference>
<dbReference type="EMBL" id="JYLA01000005">
    <property type="protein sequence ID" value="KMM84244.1"/>
    <property type="molecule type" value="Genomic_DNA"/>
</dbReference>
<evidence type="ECO:0000259" key="6">
    <source>
        <dbReference type="PROSITE" id="PS51767"/>
    </source>
</evidence>
<evidence type="ECO:0000256" key="4">
    <source>
        <dbReference type="ARBA" id="ARBA00022729"/>
    </source>
</evidence>
<organism evidence="7 9">
    <name type="scientific">Pseudomonas taetrolens</name>
    <dbReference type="NCBI Taxonomy" id="47884"/>
    <lineage>
        <taxon>Bacteria</taxon>
        <taxon>Pseudomonadati</taxon>
        <taxon>Pseudomonadota</taxon>
        <taxon>Gammaproteobacteria</taxon>
        <taxon>Pseudomonadales</taxon>
        <taxon>Pseudomonadaceae</taxon>
        <taxon>Pseudomonas</taxon>
    </lineage>
</organism>
<feature type="region of interest" description="Disordered" evidence="5">
    <location>
        <begin position="356"/>
        <end position="378"/>
    </location>
</feature>
<reference evidence="7 9" key="1">
    <citation type="submission" date="2015-02" db="EMBL/GenBank/DDBJ databases">
        <title>Pseudomonas helleri sp. nov. and Pseudomonas weihenstephanensis sp. nov., isolated from raw cows milk.</title>
        <authorList>
            <person name="von Neubeck M."/>
            <person name="Huptas C."/>
            <person name="Wenning M."/>
            <person name="Scherer S."/>
        </authorList>
    </citation>
    <scope>NUCLEOTIDE SEQUENCE [LARGE SCALE GENOMIC DNA]</scope>
    <source>
        <strain evidence="7 9">DSM 21104</strain>
    </source>
</reference>
<name>A0A0J6GQ50_PSETA</name>
<dbReference type="InterPro" id="IPR034164">
    <property type="entry name" value="Pepsin-like_dom"/>
</dbReference>
<gene>
    <name evidence="8" type="ORF">SAMN04490203_2787</name>
    <name evidence="7" type="ORF">TU78_13435</name>
</gene>
<dbReference type="EMBL" id="FNRS01000001">
    <property type="protein sequence ID" value="SEC63028.1"/>
    <property type="molecule type" value="Genomic_DNA"/>
</dbReference>
<dbReference type="PATRIC" id="fig|47884.3.peg.3150"/>
<keyword evidence="10" id="KW-1185">Reference proteome</keyword>
<evidence type="ECO:0000313" key="9">
    <source>
        <dbReference type="Proteomes" id="UP000036395"/>
    </source>
</evidence>
<dbReference type="GO" id="GO:0004190">
    <property type="term" value="F:aspartic-type endopeptidase activity"/>
    <property type="evidence" value="ECO:0007669"/>
    <property type="project" value="InterPro"/>
</dbReference>
<accession>A0A0J6GQ50</accession>
<evidence type="ECO:0000256" key="3">
    <source>
        <dbReference type="ARBA" id="ARBA00022525"/>
    </source>
</evidence>
<dbReference type="GO" id="GO:0006508">
    <property type="term" value="P:proteolysis"/>
    <property type="evidence" value="ECO:0007669"/>
    <property type="project" value="InterPro"/>
</dbReference>
<dbReference type="GO" id="GO:0005576">
    <property type="term" value="C:extracellular region"/>
    <property type="evidence" value="ECO:0007669"/>
    <property type="project" value="UniProtKB-SubCell"/>
</dbReference>
<dbReference type="InterPro" id="IPR001461">
    <property type="entry name" value="Aspartic_peptidase_A1"/>
</dbReference>